<comment type="caution">
    <text evidence="2">The sequence shown here is derived from an EMBL/GenBank/DDBJ whole genome shotgun (WGS) entry which is preliminary data.</text>
</comment>
<organism evidence="2 3">
    <name type="scientific">Streptomyces thermospinosisporus</name>
    <dbReference type="NCBI Taxonomy" id="161482"/>
    <lineage>
        <taxon>Bacteria</taxon>
        <taxon>Bacillati</taxon>
        <taxon>Actinomycetota</taxon>
        <taxon>Actinomycetes</taxon>
        <taxon>Kitasatosporales</taxon>
        <taxon>Streptomycetaceae</taxon>
        <taxon>Streptomyces</taxon>
    </lineage>
</organism>
<reference evidence="3" key="1">
    <citation type="journal article" date="2019" name="Int. J. Syst. Evol. Microbiol.">
        <title>The Global Catalogue of Microorganisms (GCM) 10K type strain sequencing project: providing services to taxonomists for standard genome sequencing and annotation.</title>
        <authorList>
            <consortium name="The Broad Institute Genomics Platform"/>
            <consortium name="The Broad Institute Genome Sequencing Center for Infectious Disease"/>
            <person name="Wu L."/>
            <person name="Ma J."/>
        </authorList>
    </citation>
    <scope>NUCLEOTIDE SEQUENCE [LARGE SCALE GENOMIC DNA]</scope>
    <source>
        <strain evidence="3">JCM 11756</strain>
    </source>
</reference>
<feature type="compositionally biased region" description="Basic and acidic residues" evidence="1">
    <location>
        <begin position="45"/>
        <end position="56"/>
    </location>
</feature>
<feature type="compositionally biased region" description="Basic and acidic residues" evidence="1">
    <location>
        <begin position="1"/>
        <end position="28"/>
    </location>
</feature>
<name>A0ABP4JXJ7_9ACTN</name>
<proteinExistence type="predicted"/>
<dbReference type="EMBL" id="BAAAIZ010000090">
    <property type="protein sequence ID" value="GAA1431783.1"/>
    <property type="molecule type" value="Genomic_DNA"/>
</dbReference>
<feature type="region of interest" description="Disordered" evidence="1">
    <location>
        <begin position="1"/>
        <end position="78"/>
    </location>
</feature>
<accession>A0ABP4JXJ7</accession>
<evidence type="ECO:0000313" key="3">
    <source>
        <dbReference type="Proteomes" id="UP001500973"/>
    </source>
</evidence>
<gene>
    <name evidence="2" type="ORF">GCM10009601_51490</name>
</gene>
<evidence type="ECO:0000256" key="1">
    <source>
        <dbReference type="SAM" id="MobiDB-lite"/>
    </source>
</evidence>
<keyword evidence="3" id="KW-1185">Reference proteome</keyword>
<evidence type="ECO:0008006" key="4">
    <source>
        <dbReference type="Google" id="ProtNLM"/>
    </source>
</evidence>
<feature type="compositionally biased region" description="Pro residues" evidence="1">
    <location>
        <begin position="58"/>
        <end position="70"/>
    </location>
</feature>
<protein>
    <recommendedName>
        <fullName evidence="4">DUF2637 domain-containing protein</fullName>
    </recommendedName>
</protein>
<evidence type="ECO:0000313" key="2">
    <source>
        <dbReference type="EMBL" id="GAA1431783.1"/>
    </source>
</evidence>
<dbReference type="Proteomes" id="UP001500973">
    <property type="component" value="Unassembled WGS sequence"/>
</dbReference>
<dbReference type="RefSeq" id="WP_344015534.1">
    <property type="nucleotide sequence ID" value="NZ_BAAAIZ010000090.1"/>
</dbReference>
<sequence length="197" mass="21279">MSRTEMSREPGGDELRARALLHAHDVHPFGHAPQEPAMPAPPDPEWWRRAPKHDEPQPADPEPPAPPAPPASAEQAPGVHVHITQTSAPQPDTDPAETDRRRRIRRWWAYNGSAAAAGWALQLDAVIREGLLEPLGNSATPAGIALAGFAWVGAEFVASGYLRLLPARLHPPVLWVLRIPMATALLATALNTPNALI</sequence>